<dbReference type="Gene3D" id="3.40.50.2000">
    <property type="entry name" value="Glycogen Phosphorylase B"/>
    <property type="match status" value="2"/>
</dbReference>
<dbReference type="Proteomes" id="UP000250918">
    <property type="component" value="Unassembled WGS sequence"/>
</dbReference>
<evidence type="ECO:0000256" key="6">
    <source>
        <dbReference type="ARBA" id="ARBA00023056"/>
    </source>
</evidence>
<feature type="domain" description="Glycosyl transferase family 1" evidence="8">
    <location>
        <begin position="304"/>
        <end position="452"/>
    </location>
</feature>
<evidence type="ECO:0000313" key="11">
    <source>
        <dbReference type="Proteomes" id="UP000250918"/>
    </source>
</evidence>
<dbReference type="PANTHER" id="PTHR45825">
    <property type="entry name" value="GRANULE-BOUND STARCH SYNTHASE 1, CHLOROPLASTIC/AMYLOPLASTIC"/>
    <property type="match status" value="1"/>
</dbReference>
<evidence type="ECO:0000259" key="8">
    <source>
        <dbReference type="Pfam" id="PF00534"/>
    </source>
</evidence>
<comment type="similarity">
    <text evidence="3 7">Belongs to the glycosyltransferase 1 family. Bacterial/plant glycogen synthase subfamily.</text>
</comment>
<proteinExistence type="inferred from homology"/>
<dbReference type="HAMAP" id="MF_00484">
    <property type="entry name" value="Glycogen_synth"/>
    <property type="match status" value="1"/>
</dbReference>
<evidence type="ECO:0000256" key="3">
    <source>
        <dbReference type="ARBA" id="ARBA00010281"/>
    </source>
</evidence>
<evidence type="ECO:0000256" key="1">
    <source>
        <dbReference type="ARBA" id="ARBA00001478"/>
    </source>
</evidence>
<dbReference type="Pfam" id="PF00534">
    <property type="entry name" value="Glycos_transf_1"/>
    <property type="match status" value="1"/>
</dbReference>
<comment type="function">
    <text evidence="2 7">Synthesizes alpha-1,4-glucan chains using ADP-glucose.</text>
</comment>
<evidence type="ECO:0000256" key="4">
    <source>
        <dbReference type="ARBA" id="ARBA00022676"/>
    </source>
</evidence>
<dbReference type="AlphaFoldDB" id="A0A855XCT0"/>
<dbReference type="Pfam" id="PF08323">
    <property type="entry name" value="Glyco_transf_5"/>
    <property type="match status" value="1"/>
</dbReference>
<dbReference type="GO" id="GO:0004373">
    <property type="term" value="F:alpha-1,4-glucan glucosyltransferase (UDP-glucose donor) activity"/>
    <property type="evidence" value="ECO:0007669"/>
    <property type="project" value="InterPro"/>
</dbReference>
<evidence type="ECO:0000313" key="10">
    <source>
        <dbReference type="EMBL" id="PWB76470.1"/>
    </source>
</evidence>
<accession>A0A855XCT0</accession>
<evidence type="ECO:0000259" key="9">
    <source>
        <dbReference type="Pfam" id="PF08323"/>
    </source>
</evidence>
<dbReference type="PANTHER" id="PTHR45825:SF11">
    <property type="entry name" value="ALPHA AMYLASE DOMAIN-CONTAINING PROTEIN"/>
    <property type="match status" value="1"/>
</dbReference>
<comment type="caution">
    <text evidence="10">The sequence shown here is derived from an EMBL/GenBank/DDBJ whole genome shotgun (WGS) entry which is preliminary data.</text>
</comment>
<protein>
    <recommendedName>
        <fullName evidence="7">Glycogen synthase</fullName>
        <ecNumber evidence="7">2.4.1.21</ecNumber>
    </recommendedName>
    <alternativeName>
        <fullName evidence="7">Starch [bacterial glycogen] synthase</fullName>
    </alternativeName>
</protein>
<evidence type="ECO:0000256" key="2">
    <source>
        <dbReference type="ARBA" id="ARBA00002764"/>
    </source>
</evidence>
<dbReference type="InterPro" id="IPR011835">
    <property type="entry name" value="GS/SS"/>
</dbReference>
<dbReference type="EMBL" id="PQAP01000001">
    <property type="protein sequence ID" value="PWB76470.1"/>
    <property type="molecule type" value="Genomic_DNA"/>
</dbReference>
<feature type="binding site" evidence="7">
    <location>
        <position position="18"/>
    </location>
    <ligand>
        <name>ADP-alpha-D-glucose</name>
        <dbReference type="ChEBI" id="CHEBI:57498"/>
    </ligand>
</feature>
<dbReference type="GO" id="GO:0009011">
    <property type="term" value="F:alpha-1,4-glucan glucosyltransferase (ADP-glucose donor) activity"/>
    <property type="evidence" value="ECO:0007669"/>
    <property type="project" value="UniProtKB-UniRule"/>
</dbReference>
<comment type="pathway">
    <text evidence="7">Glycan biosynthesis; glycogen biosynthesis.</text>
</comment>
<dbReference type="SUPFAM" id="SSF53756">
    <property type="entry name" value="UDP-Glycosyltransferase/glycogen phosphorylase"/>
    <property type="match status" value="1"/>
</dbReference>
<dbReference type="NCBIfam" id="NF001899">
    <property type="entry name" value="PRK00654.1-2"/>
    <property type="match status" value="1"/>
</dbReference>
<organism evidence="10 11">
    <name type="scientific">candidate division GN15 bacterium</name>
    <dbReference type="NCBI Taxonomy" id="2072418"/>
    <lineage>
        <taxon>Bacteria</taxon>
        <taxon>candidate division GN15</taxon>
    </lineage>
</organism>
<name>A0A855XCT0_9BACT</name>
<keyword evidence="5 7" id="KW-0808">Transferase</keyword>
<gene>
    <name evidence="7" type="primary">glgA</name>
    <name evidence="10" type="ORF">C3F09_00435</name>
</gene>
<keyword evidence="4 7" id="KW-0328">Glycosyltransferase</keyword>
<dbReference type="CDD" id="cd03791">
    <property type="entry name" value="GT5_Glycogen_synthase_DULL1-like"/>
    <property type="match status" value="1"/>
</dbReference>
<evidence type="ECO:0000256" key="7">
    <source>
        <dbReference type="HAMAP-Rule" id="MF_00484"/>
    </source>
</evidence>
<dbReference type="EC" id="2.4.1.21" evidence="7"/>
<reference evidence="10 11" key="1">
    <citation type="journal article" date="2018" name="ISME J.">
        <title>A methanotrophic archaeon couples anaerobic oxidation of methane to Fe(III) reduction.</title>
        <authorList>
            <person name="Cai C."/>
            <person name="Leu A.O."/>
            <person name="Xie G.J."/>
            <person name="Guo J."/>
            <person name="Feng Y."/>
            <person name="Zhao J.X."/>
            <person name="Tyson G.W."/>
            <person name="Yuan Z."/>
            <person name="Hu S."/>
        </authorList>
    </citation>
    <scope>NUCLEOTIDE SEQUENCE [LARGE SCALE GENOMIC DNA]</scope>
    <source>
        <strain evidence="10">FeB_12</strain>
    </source>
</reference>
<evidence type="ECO:0000256" key="5">
    <source>
        <dbReference type="ARBA" id="ARBA00022679"/>
    </source>
</evidence>
<sequence length="491" mass="55096">MDKLRILEAASEVAPFARTGGLGDVLGSLPKALAKLGHDVKVAMPRYGSIDPESFNLTPANIEFAVEVAAKPHRCRVLHRRDQKAKVDYYFLENDEYFGRDEFYLDPKTGKDFADNDERFVFFGRAVLELAKRLNWSPDIVHAHDWQAAVIPAYLRTFYAGEPAFANARSVLTIHNLGYQGLFPGKRFSILGLPDKMFYAVTGPYEFFGKVNFLKGGIATADWITTVSGRYAQEIQSDPDFGCGLEGVLKERSGRLTGILNGVDYLTWSPSRDKEIPYRFAMANLSGKRQNKIELLRWAGLPVRTSSPLIGMVSRLTDQKGWDLVAEAADDLFAMNLQMIVLGNGEAKYQQLLQKLEKKFPDKVRAYFTFDDGLAHRIEAAADMFLMPSRWEPCGLNQMYSLKYGTVPIVREVGGLADTIVPYGADGDKGNGFVFKEYTAEAMLDAVKDAVKLFAGRRTWTKLMKAGMKADFSWDASARQYVDLFRRLTAR</sequence>
<feature type="domain" description="Starch synthase catalytic" evidence="9">
    <location>
        <begin position="5"/>
        <end position="251"/>
    </location>
</feature>
<comment type="catalytic activity">
    <reaction evidence="1 7">
        <text>[(1-&gt;4)-alpha-D-glucosyl](n) + ADP-alpha-D-glucose = [(1-&gt;4)-alpha-D-glucosyl](n+1) + ADP + H(+)</text>
        <dbReference type="Rhea" id="RHEA:18189"/>
        <dbReference type="Rhea" id="RHEA-COMP:9584"/>
        <dbReference type="Rhea" id="RHEA-COMP:9587"/>
        <dbReference type="ChEBI" id="CHEBI:15378"/>
        <dbReference type="ChEBI" id="CHEBI:15444"/>
        <dbReference type="ChEBI" id="CHEBI:57498"/>
        <dbReference type="ChEBI" id="CHEBI:456216"/>
        <dbReference type="EC" id="2.4.1.21"/>
    </reaction>
</comment>
<dbReference type="InterPro" id="IPR013534">
    <property type="entry name" value="Starch_synth_cat_dom"/>
</dbReference>
<keyword evidence="6 7" id="KW-0320">Glycogen biosynthesis</keyword>
<dbReference type="UniPathway" id="UPA00164"/>
<dbReference type="InterPro" id="IPR001296">
    <property type="entry name" value="Glyco_trans_1"/>
</dbReference>
<dbReference type="GO" id="GO:0005978">
    <property type="term" value="P:glycogen biosynthetic process"/>
    <property type="evidence" value="ECO:0007669"/>
    <property type="project" value="UniProtKB-UniRule"/>
</dbReference>
<dbReference type="NCBIfam" id="TIGR02095">
    <property type="entry name" value="glgA"/>
    <property type="match status" value="1"/>
</dbReference>